<dbReference type="GO" id="GO:0045944">
    <property type="term" value="P:positive regulation of transcription by RNA polymerase II"/>
    <property type="evidence" value="ECO:0007669"/>
    <property type="project" value="TreeGrafter"/>
</dbReference>
<keyword evidence="6" id="KW-0539">Nucleus</keyword>
<dbReference type="GO" id="GO:0003677">
    <property type="term" value="F:DNA binding"/>
    <property type="evidence" value="ECO:0007669"/>
    <property type="project" value="UniProtKB-KW"/>
</dbReference>
<keyword evidence="11" id="KW-1185">Reference proteome</keyword>
<dbReference type="GO" id="GO:0003700">
    <property type="term" value="F:DNA-binding transcription factor activity"/>
    <property type="evidence" value="ECO:0007669"/>
    <property type="project" value="TreeGrafter"/>
</dbReference>
<evidence type="ECO:0000256" key="4">
    <source>
        <dbReference type="ARBA" id="ARBA00023159"/>
    </source>
</evidence>
<dbReference type="CDD" id="cd11406">
    <property type="entry name" value="bHLHzip_Max"/>
    <property type="match status" value="1"/>
</dbReference>
<evidence type="ECO:0000256" key="5">
    <source>
        <dbReference type="ARBA" id="ARBA00023163"/>
    </source>
</evidence>
<name>A0AAD9JZD4_9ANNE</name>
<feature type="compositionally biased region" description="Acidic residues" evidence="8">
    <location>
        <begin position="1"/>
        <end position="18"/>
    </location>
</feature>
<dbReference type="GO" id="GO:0090575">
    <property type="term" value="C:RNA polymerase II transcription regulator complex"/>
    <property type="evidence" value="ECO:0007669"/>
    <property type="project" value="TreeGrafter"/>
</dbReference>
<dbReference type="Pfam" id="PF00010">
    <property type="entry name" value="HLH"/>
    <property type="match status" value="1"/>
</dbReference>
<comment type="similarity">
    <text evidence="1">Belongs to the MAX family.</text>
</comment>
<evidence type="ECO:0000313" key="10">
    <source>
        <dbReference type="EMBL" id="KAK2161706.1"/>
    </source>
</evidence>
<accession>A0AAD9JZD4</accession>
<feature type="compositionally biased region" description="Low complexity" evidence="8">
    <location>
        <begin position="171"/>
        <end position="188"/>
    </location>
</feature>
<feature type="coiled-coil region" evidence="7">
    <location>
        <begin position="120"/>
        <end position="147"/>
    </location>
</feature>
<dbReference type="InterPro" id="IPR036638">
    <property type="entry name" value="HLH_DNA-bd_sf"/>
</dbReference>
<evidence type="ECO:0000256" key="2">
    <source>
        <dbReference type="ARBA" id="ARBA00023015"/>
    </source>
</evidence>
<organism evidence="10 11">
    <name type="scientific">Paralvinella palmiformis</name>
    <dbReference type="NCBI Taxonomy" id="53620"/>
    <lineage>
        <taxon>Eukaryota</taxon>
        <taxon>Metazoa</taxon>
        <taxon>Spiralia</taxon>
        <taxon>Lophotrochozoa</taxon>
        <taxon>Annelida</taxon>
        <taxon>Polychaeta</taxon>
        <taxon>Sedentaria</taxon>
        <taxon>Canalipalpata</taxon>
        <taxon>Terebellida</taxon>
        <taxon>Terebelliformia</taxon>
        <taxon>Alvinellidae</taxon>
        <taxon>Paralvinella</taxon>
    </lineage>
</organism>
<dbReference type="PROSITE" id="PS50888">
    <property type="entry name" value="BHLH"/>
    <property type="match status" value="1"/>
</dbReference>
<feature type="region of interest" description="Disordered" evidence="8">
    <location>
        <begin position="171"/>
        <end position="199"/>
    </location>
</feature>
<dbReference type="PANTHER" id="PTHR10328:SF3">
    <property type="entry name" value="PROTEIN MAX"/>
    <property type="match status" value="1"/>
</dbReference>
<evidence type="ECO:0000259" key="9">
    <source>
        <dbReference type="PROSITE" id="PS50888"/>
    </source>
</evidence>
<dbReference type="Proteomes" id="UP001208570">
    <property type="component" value="Unassembled WGS sequence"/>
</dbReference>
<feature type="region of interest" description="Disordered" evidence="8">
    <location>
        <begin position="1"/>
        <end position="22"/>
    </location>
</feature>
<dbReference type="EMBL" id="JAODUP010000111">
    <property type="protein sequence ID" value="KAK2161706.1"/>
    <property type="molecule type" value="Genomic_DNA"/>
</dbReference>
<evidence type="ECO:0000313" key="11">
    <source>
        <dbReference type="Proteomes" id="UP001208570"/>
    </source>
</evidence>
<keyword evidence="4" id="KW-0010">Activator</keyword>
<keyword evidence="7" id="KW-0175">Coiled coil</keyword>
<dbReference type="InterPro" id="IPR011598">
    <property type="entry name" value="bHLH_dom"/>
</dbReference>
<feature type="compositionally biased region" description="Basic residues" evidence="8">
    <location>
        <begin position="189"/>
        <end position="199"/>
    </location>
</feature>
<dbReference type="SMART" id="SM00353">
    <property type="entry name" value="HLH"/>
    <property type="match status" value="1"/>
</dbReference>
<keyword evidence="3" id="KW-0238">DNA-binding</keyword>
<dbReference type="SUPFAM" id="SSF47459">
    <property type="entry name" value="HLH, helix-loop-helix DNA-binding domain"/>
    <property type="match status" value="1"/>
</dbReference>
<dbReference type="AlphaFoldDB" id="A0AAD9JZD4"/>
<dbReference type="GO" id="GO:0046983">
    <property type="term" value="F:protein dimerization activity"/>
    <property type="evidence" value="ECO:0007669"/>
    <property type="project" value="InterPro"/>
</dbReference>
<protein>
    <recommendedName>
        <fullName evidence="9">BHLH domain-containing protein</fullName>
    </recommendedName>
</protein>
<keyword evidence="5" id="KW-0804">Transcription</keyword>
<dbReference type="Gene3D" id="4.10.280.10">
    <property type="entry name" value="Helix-loop-helix DNA-binding domain"/>
    <property type="match status" value="1"/>
</dbReference>
<evidence type="ECO:0000256" key="8">
    <source>
        <dbReference type="SAM" id="MobiDB-lite"/>
    </source>
</evidence>
<feature type="domain" description="BHLH" evidence="9">
    <location>
        <begin position="32"/>
        <end position="116"/>
    </location>
</feature>
<evidence type="ECO:0000256" key="1">
    <source>
        <dbReference type="ARBA" id="ARBA00007628"/>
    </source>
</evidence>
<proteinExistence type="inferred from homology"/>
<comment type="caution">
    <text evidence="10">The sequence shown here is derived from an EMBL/GenBank/DDBJ whole genome shotgun (WGS) entry which is preliminary data.</text>
</comment>
<evidence type="ECO:0000256" key="7">
    <source>
        <dbReference type="SAM" id="Coils"/>
    </source>
</evidence>
<dbReference type="PANTHER" id="PTHR10328">
    <property type="entry name" value="PROTEIN MAX MYC-ASSOCIATED FACTOR X"/>
    <property type="match status" value="1"/>
</dbReference>
<evidence type="ECO:0000256" key="3">
    <source>
        <dbReference type="ARBA" id="ARBA00023125"/>
    </source>
</evidence>
<reference evidence="10" key="1">
    <citation type="journal article" date="2023" name="Mol. Biol. Evol.">
        <title>Third-Generation Sequencing Reveals the Adaptive Role of the Epigenome in Three Deep-Sea Polychaetes.</title>
        <authorList>
            <person name="Perez M."/>
            <person name="Aroh O."/>
            <person name="Sun Y."/>
            <person name="Lan Y."/>
            <person name="Juniper S.K."/>
            <person name="Young C.R."/>
            <person name="Angers B."/>
            <person name="Qian P.Y."/>
        </authorList>
    </citation>
    <scope>NUCLEOTIDE SEQUENCE</scope>
    <source>
        <strain evidence="10">P08H-3</strain>
    </source>
</reference>
<sequence length="199" mass="21933">MSDDDRDIDVESDEEDDLGVPGVNTQFMTQAEKRAHHNALERKRRDHIKDSFHSLRDSIPSLQGEKIILEFSRFEHSSVCVIILGGQNTFLTSDIISLQASRAMILKQATDYIQFMAKKNGSIQADIDDLKRQTAVLEQQVRALEKAKTTGSFAVQSSALCASPTFGGKSNLDLGTDSDSSSSGASLGNRRKRLKKTNS</sequence>
<keyword evidence="2" id="KW-0805">Transcription regulation</keyword>
<gene>
    <name evidence="10" type="ORF">LSH36_111g04030</name>
</gene>
<evidence type="ECO:0000256" key="6">
    <source>
        <dbReference type="ARBA" id="ARBA00023242"/>
    </source>
</evidence>